<organism evidence="2 3">
    <name type="scientific">Spelaeicoccus albus</name>
    <dbReference type="NCBI Taxonomy" id="1280376"/>
    <lineage>
        <taxon>Bacteria</taxon>
        <taxon>Bacillati</taxon>
        <taxon>Actinomycetota</taxon>
        <taxon>Actinomycetes</taxon>
        <taxon>Micrococcales</taxon>
        <taxon>Brevibacteriaceae</taxon>
        <taxon>Spelaeicoccus</taxon>
    </lineage>
</organism>
<sequence>MGQSTLSMLSKQTGTSHEDLGTLVKQLVDAVTPLEGKFNGQGRARFDAFKARSDEITSELNTSLGAILGGQQGMNTSFQMGDQDMGDNAQRAQSTANFDGARFASRA</sequence>
<gene>
    <name evidence="2" type="ORF">BJY26_001111</name>
</gene>
<comment type="caution">
    <text evidence="2">The sequence shown here is derived from an EMBL/GenBank/DDBJ whole genome shotgun (WGS) entry which is preliminary data.</text>
</comment>
<dbReference type="Proteomes" id="UP000539111">
    <property type="component" value="Unassembled WGS sequence"/>
</dbReference>
<feature type="region of interest" description="Disordered" evidence="1">
    <location>
        <begin position="75"/>
        <end position="107"/>
    </location>
</feature>
<name>A0A7Z0D1T6_9MICO</name>
<proteinExistence type="predicted"/>
<evidence type="ECO:0000313" key="2">
    <source>
        <dbReference type="EMBL" id="NYI66805.1"/>
    </source>
</evidence>
<accession>A0A7Z0D1T6</accession>
<dbReference type="SUPFAM" id="SSF140453">
    <property type="entry name" value="EsxAB dimer-like"/>
    <property type="match status" value="1"/>
</dbReference>
<dbReference type="Gene3D" id="1.10.287.1060">
    <property type="entry name" value="ESAT-6-like"/>
    <property type="match status" value="1"/>
</dbReference>
<keyword evidence="3" id="KW-1185">Reference proteome</keyword>
<reference evidence="2 3" key="1">
    <citation type="submission" date="2020-07" db="EMBL/GenBank/DDBJ databases">
        <title>Sequencing the genomes of 1000 actinobacteria strains.</title>
        <authorList>
            <person name="Klenk H.-P."/>
        </authorList>
    </citation>
    <scope>NUCLEOTIDE SEQUENCE [LARGE SCALE GENOMIC DNA]</scope>
    <source>
        <strain evidence="2 3">DSM 26341</strain>
    </source>
</reference>
<protein>
    <submittedName>
        <fullName evidence="2">Uncharacterized protein YukE</fullName>
    </submittedName>
</protein>
<evidence type="ECO:0000256" key="1">
    <source>
        <dbReference type="SAM" id="MobiDB-lite"/>
    </source>
</evidence>
<evidence type="ECO:0000313" key="3">
    <source>
        <dbReference type="Proteomes" id="UP000539111"/>
    </source>
</evidence>
<dbReference type="RefSeq" id="WP_237248909.1">
    <property type="nucleotide sequence ID" value="NZ_JACBZP010000001.1"/>
</dbReference>
<dbReference type="AlphaFoldDB" id="A0A7Z0D1T6"/>
<dbReference type="EMBL" id="JACBZP010000001">
    <property type="protein sequence ID" value="NYI66805.1"/>
    <property type="molecule type" value="Genomic_DNA"/>
</dbReference>
<dbReference type="InterPro" id="IPR036689">
    <property type="entry name" value="ESAT-6-like_sf"/>
</dbReference>